<accession>A0A3R7CDI2</accession>
<dbReference type="EMBL" id="NIRI02000042">
    <property type="protein sequence ID" value="KAG5449739.1"/>
    <property type="molecule type" value="Genomic_DNA"/>
</dbReference>
<reference evidence="1 2" key="2">
    <citation type="journal article" date="2021" name="Genomics">
        <title>High-quality reference genome for Clonorchis sinensis.</title>
        <authorList>
            <person name="Young N.D."/>
            <person name="Stroehlein A.J."/>
            <person name="Kinkar L."/>
            <person name="Wang T."/>
            <person name="Sohn W.M."/>
            <person name="Chang B.C.H."/>
            <person name="Kaur P."/>
            <person name="Weisz D."/>
            <person name="Dudchenko O."/>
            <person name="Aiden E.L."/>
            <person name="Korhonen P.K."/>
            <person name="Gasser R.B."/>
        </authorList>
    </citation>
    <scope>NUCLEOTIDE SEQUENCE [LARGE SCALE GENOMIC DNA]</scope>
    <source>
        <strain evidence="1">Cs-k2</strain>
    </source>
</reference>
<dbReference type="InParanoid" id="A0A3R7CDI2"/>
<dbReference type="AlphaFoldDB" id="A0A3R7CDI2"/>
<keyword evidence="2" id="KW-1185">Reference proteome</keyword>
<dbReference type="Proteomes" id="UP000286415">
    <property type="component" value="Unassembled WGS sequence"/>
</dbReference>
<organism evidence="1 2">
    <name type="scientific">Clonorchis sinensis</name>
    <name type="common">Chinese liver fluke</name>
    <dbReference type="NCBI Taxonomy" id="79923"/>
    <lineage>
        <taxon>Eukaryota</taxon>
        <taxon>Metazoa</taxon>
        <taxon>Spiralia</taxon>
        <taxon>Lophotrochozoa</taxon>
        <taxon>Platyhelminthes</taxon>
        <taxon>Trematoda</taxon>
        <taxon>Digenea</taxon>
        <taxon>Opisthorchiida</taxon>
        <taxon>Opisthorchiata</taxon>
        <taxon>Opisthorchiidae</taxon>
        <taxon>Clonorchis</taxon>
    </lineage>
</organism>
<dbReference type="OrthoDB" id="10363470at2759"/>
<protein>
    <submittedName>
        <fullName evidence="1">Uncharacterized protein</fullName>
    </submittedName>
</protein>
<reference evidence="1 2" key="1">
    <citation type="journal article" date="2018" name="Biotechnol. Adv.">
        <title>Improved genomic resources and new bioinformatic workflow for the carcinogenic parasite Clonorchis sinensis: Biotechnological implications.</title>
        <authorList>
            <person name="Wang D."/>
            <person name="Korhonen P.K."/>
            <person name="Gasser R.B."/>
            <person name="Young N.D."/>
        </authorList>
    </citation>
    <scope>NUCLEOTIDE SEQUENCE [LARGE SCALE GENOMIC DNA]</scope>
    <source>
        <strain evidence="1">Cs-k2</strain>
    </source>
</reference>
<evidence type="ECO:0000313" key="2">
    <source>
        <dbReference type="Proteomes" id="UP000286415"/>
    </source>
</evidence>
<proteinExistence type="predicted"/>
<evidence type="ECO:0000313" key="1">
    <source>
        <dbReference type="EMBL" id="KAG5449739.1"/>
    </source>
</evidence>
<name>A0A3R7CDI2_CLOSI</name>
<sequence length="108" mass="12615">MAVYFTLPKIMLGRKLSLFPYRQDVRTLCLCFSVEIKVWVTWCSFGSNHYPSDPQSEFRIKLLSLAVDQMVDELFADLVLGLMVLSSYEDIVNAWFVRRAYGRPLFNH</sequence>
<gene>
    <name evidence="1" type="ORF">CSKR_108276</name>
</gene>
<comment type="caution">
    <text evidence="1">The sequence shown here is derived from an EMBL/GenBank/DDBJ whole genome shotgun (WGS) entry which is preliminary data.</text>
</comment>